<dbReference type="EMBL" id="PIPK01000001">
    <property type="protein sequence ID" value="RUO28335.1"/>
    <property type="molecule type" value="Genomic_DNA"/>
</dbReference>
<dbReference type="PANTHER" id="PTHR30292">
    <property type="entry name" value="UNCHARACTERIZED PROTEIN YBGL-RELATED"/>
    <property type="match status" value="1"/>
</dbReference>
<dbReference type="Pfam" id="PF03746">
    <property type="entry name" value="LamB_YcsF"/>
    <property type="match status" value="1"/>
</dbReference>
<dbReference type="NCBIfam" id="NF003816">
    <property type="entry name" value="PRK05406.1-5"/>
    <property type="match status" value="1"/>
</dbReference>
<dbReference type="EMBL" id="QLMD01000001">
    <property type="protein sequence ID" value="RAK01498.1"/>
    <property type="molecule type" value="Genomic_DNA"/>
</dbReference>
<dbReference type="SUPFAM" id="SSF88713">
    <property type="entry name" value="Glycoside hydrolase/deacetylase"/>
    <property type="match status" value="1"/>
</dbReference>
<dbReference type="InterPro" id="IPR005501">
    <property type="entry name" value="LamB/YcsF/PxpA-like"/>
</dbReference>
<reference evidence="2 4" key="1">
    <citation type="journal article" date="2018" name="Front. Microbiol.">
        <title>Genome-Based Analysis Reveals the Taxonomy and Diversity of the Family Idiomarinaceae.</title>
        <authorList>
            <person name="Liu Y."/>
            <person name="Lai Q."/>
            <person name="Shao Z."/>
        </authorList>
    </citation>
    <scope>NUCLEOTIDE SEQUENCE [LARGE SCALE GENOMIC DNA]</scope>
    <source>
        <strain evidence="2 4">CF12-14</strain>
    </source>
</reference>
<dbReference type="NCBIfam" id="NF003814">
    <property type="entry name" value="PRK05406.1-3"/>
    <property type="match status" value="1"/>
</dbReference>
<sequence length="249" mass="26569">MLKLNCDLGESFGAWSMGLDADIMPLIDQANIACGMHASDPDTLLRTVRLAQQHGVEIGAHPGYPDKQGFGRRPMGLSADQVYATVLYQIAAIAGVAQAQGAQVGYVKPHGALYHAMMNDEPTRRAIYQAVSDYPTPLALVMLANPNRTHFIDEVASGDYPGLTLRFEAFADRAYADNGQLLARDQPGAVHQHLDAIVAQAKTIAEQQQVTTATGNTIALAADTLCVHGDNQAALAAVKAIRHMLQGPS</sequence>
<comment type="caution">
    <text evidence="1">The sequence shown here is derived from an EMBL/GenBank/DDBJ whole genome shotgun (WGS) entry which is preliminary data.</text>
</comment>
<protein>
    <submittedName>
        <fullName evidence="1">UPF0271 protein</fullName>
    </submittedName>
</protein>
<evidence type="ECO:0000313" key="2">
    <source>
        <dbReference type="EMBL" id="RUO28335.1"/>
    </source>
</evidence>
<dbReference type="InterPro" id="IPR011330">
    <property type="entry name" value="Glyco_hydro/deAcase_b/a-brl"/>
</dbReference>
<dbReference type="PANTHER" id="PTHR30292:SF0">
    <property type="entry name" value="5-OXOPROLINASE SUBUNIT A"/>
    <property type="match status" value="1"/>
</dbReference>
<dbReference type="GO" id="GO:0005975">
    <property type="term" value="P:carbohydrate metabolic process"/>
    <property type="evidence" value="ECO:0007669"/>
    <property type="project" value="InterPro"/>
</dbReference>
<accession>A0A327X5H9</accession>
<dbReference type="Proteomes" id="UP000287865">
    <property type="component" value="Unassembled WGS sequence"/>
</dbReference>
<reference evidence="1 3" key="2">
    <citation type="submission" date="2018-06" db="EMBL/GenBank/DDBJ databases">
        <title>Genomic Encyclopedia of Type Strains, Phase III (KMG-III): the genomes of soil and plant-associated and newly described type strains.</title>
        <authorList>
            <person name="Whitman W."/>
        </authorList>
    </citation>
    <scope>NUCLEOTIDE SEQUENCE [LARGE SCALE GENOMIC DNA]</scope>
    <source>
        <strain evidence="1 3">CGMCC 1.15366</strain>
    </source>
</reference>
<dbReference type="OrthoDB" id="9773478at2"/>
<proteinExistence type="predicted"/>
<dbReference type="CDD" id="cd10787">
    <property type="entry name" value="LamB_YcsF_like"/>
    <property type="match status" value="1"/>
</dbReference>
<gene>
    <name evidence="1" type="ORF">B0I24_101121</name>
    <name evidence="2" type="ORF">CWE07_00580</name>
</gene>
<evidence type="ECO:0000313" key="3">
    <source>
        <dbReference type="Proteomes" id="UP000249203"/>
    </source>
</evidence>
<evidence type="ECO:0000313" key="1">
    <source>
        <dbReference type="EMBL" id="RAK01498.1"/>
    </source>
</evidence>
<dbReference type="Gene3D" id="3.20.20.370">
    <property type="entry name" value="Glycoside hydrolase/deacetylase"/>
    <property type="match status" value="1"/>
</dbReference>
<dbReference type="AlphaFoldDB" id="A0A327X5H9"/>
<evidence type="ECO:0000313" key="4">
    <source>
        <dbReference type="Proteomes" id="UP000287865"/>
    </source>
</evidence>
<dbReference type="Proteomes" id="UP000249203">
    <property type="component" value="Unassembled WGS sequence"/>
</dbReference>
<organism evidence="1 3">
    <name type="scientific">Aliidiomarina maris</name>
    <dbReference type="NCBI Taxonomy" id="531312"/>
    <lineage>
        <taxon>Bacteria</taxon>
        <taxon>Pseudomonadati</taxon>
        <taxon>Pseudomonadota</taxon>
        <taxon>Gammaproteobacteria</taxon>
        <taxon>Alteromonadales</taxon>
        <taxon>Idiomarinaceae</taxon>
        <taxon>Aliidiomarina</taxon>
    </lineage>
</organism>
<name>A0A327X5H9_9GAMM</name>
<keyword evidence="4" id="KW-1185">Reference proteome</keyword>